<accession>A0AAN4VXM8</accession>
<feature type="transmembrane region" description="Helical" evidence="1">
    <location>
        <begin position="15"/>
        <end position="34"/>
    </location>
</feature>
<dbReference type="AlphaFoldDB" id="A0AAN4VXM8"/>
<evidence type="ECO:0000256" key="1">
    <source>
        <dbReference type="SAM" id="Phobius"/>
    </source>
</evidence>
<feature type="transmembrane region" description="Helical" evidence="1">
    <location>
        <begin position="93"/>
        <end position="112"/>
    </location>
</feature>
<evidence type="ECO:0000313" key="2">
    <source>
        <dbReference type="EMBL" id="GJM61949.1"/>
    </source>
</evidence>
<dbReference type="Pfam" id="PF06912">
    <property type="entry name" value="DUF1275"/>
    <property type="match status" value="1"/>
</dbReference>
<feature type="transmembrane region" description="Helical" evidence="1">
    <location>
        <begin position="178"/>
        <end position="197"/>
    </location>
</feature>
<reference evidence="2 3" key="1">
    <citation type="submission" date="2021-12" db="EMBL/GenBank/DDBJ databases">
        <title>Genome sequencing of bacteria with rrn-lacking chromosome and rrn-plasmid.</title>
        <authorList>
            <person name="Anda M."/>
            <person name="Iwasaki W."/>
        </authorList>
    </citation>
    <scope>NUCLEOTIDE SEQUENCE [LARGE SCALE GENOMIC DNA]</scope>
    <source>
        <strain evidence="2 3">NBRC 15940</strain>
    </source>
</reference>
<dbReference type="EMBL" id="BQKE01000001">
    <property type="protein sequence ID" value="GJM61949.1"/>
    <property type="molecule type" value="Genomic_DNA"/>
</dbReference>
<sequence>MFKHKELNRTFSQNLQLACFLTFAAGLVNIIGLLEFGRLVTHVTGHYTYFAEAIGRKELSPIIEQFGFIFFFLTGASTASLLIYITGRKYPRYSHTTSIFLEVLLLFMVIFLHNQLGNITSSYILLFAMGLQNAMVTRVSGAVVRTTHLTGITTDIGMELVSFFWKKGEERKKIGRQLTLQISIAACFICGGAIAVFDYGSFGVEGLFIPVVILLGTMAFDAVRRDPHSEPTIHT</sequence>
<gene>
    <name evidence="2" type="ORF">PEDI_25010</name>
</gene>
<protein>
    <submittedName>
        <fullName evidence="2">DUF1275 family protein</fullName>
    </submittedName>
</protein>
<organism evidence="2 3">
    <name type="scientific">Persicobacter diffluens</name>
    <dbReference type="NCBI Taxonomy" id="981"/>
    <lineage>
        <taxon>Bacteria</taxon>
        <taxon>Pseudomonadati</taxon>
        <taxon>Bacteroidota</taxon>
        <taxon>Cytophagia</taxon>
        <taxon>Cytophagales</taxon>
        <taxon>Persicobacteraceae</taxon>
        <taxon>Persicobacter</taxon>
    </lineage>
</organism>
<feature type="transmembrane region" description="Helical" evidence="1">
    <location>
        <begin position="149"/>
        <end position="166"/>
    </location>
</feature>
<dbReference type="PANTHER" id="PTHR37314">
    <property type="entry name" value="SLR0142 PROTEIN"/>
    <property type="match status" value="1"/>
</dbReference>
<proteinExistence type="predicted"/>
<name>A0AAN4VXM8_9BACT</name>
<dbReference type="RefSeq" id="WP_338237370.1">
    <property type="nucleotide sequence ID" value="NZ_BQKE01000001.1"/>
</dbReference>
<feature type="transmembrane region" description="Helical" evidence="1">
    <location>
        <begin position="203"/>
        <end position="223"/>
    </location>
</feature>
<keyword evidence="3" id="KW-1185">Reference proteome</keyword>
<dbReference type="Proteomes" id="UP001310022">
    <property type="component" value="Unassembled WGS sequence"/>
</dbReference>
<feature type="transmembrane region" description="Helical" evidence="1">
    <location>
        <begin position="66"/>
        <end position="87"/>
    </location>
</feature>
<comment type="caution">
    <text evidence="2">The sequence shown here is derived from an EMBL/GenBank/DDBJ whole genome shotgun (WGS) entry which is preliminary data.</text>
</comment>
<keyword evidence="1" id="KW-0812">Transmembrane</keyword>
<keyword evidence="1" id="KW-0472">Membrane</keyword>
<evidence type="ECO:0000313" key="3">
    <source>
        <dbReference type="Proteomes" id="UP001310022"/>
    </source>
</evidence>
<dbReference type="InterPro" id="IPR010699">
    <property type="entry name" value="DUF1275"/>
</dbReference>
<dbReference type="PANTHER" id="PTHR37314:SF4">
    <property type="entry name" value="UPF0700 TRANSMEMBRANE PROTEIN YOAK"/>
    <property type="match status" value="1"/>
</dbReference>
<keyword evidence="1" id="KW-1133">Transmembrane helix</keyword>